<name>A0AAD3HFI8_9STRA</name>
<feature type="transmembrane region" description="Helical" evidence="1">
    <location>
        <begin position="82"/>
        <end position="103"/>
    </location>
</feature>
<organism evidence="3 4">
    <name type="scientific">Chaetoceros tenuissimus</name>
    <dbReference type="NCBI Taxonomy" id="426638"/>
    <lineage>
        <taxon>Eukaryota</taxon>
        <taxon>Sar</taxon>
        <taxon>Stramenopiles</taxon>
        <taxon>Ochrophyta</taxon>
        <taxon>Bacillariophyta</taxon>
        <taxon>Coscinodiscophyceae</taxon>
        <taxon>Chaetocerotophycidae</taxon>
        <taxon>Chaetocerotales</taxon>
        <taxon>Chaetocerotaceae</taxon>
        <taxon>Chaetoceros</taxon>
    </lineage>
</organism>
<accession>A0AAD3HFI8</accession>
<dbReference type="Pfam" id="PF22497">
    <property type="entry name" value="DUF6989"/>
    <property type="match status" value="1"/>
</dbReference>
<keyword evidence="1" id="KW-1133">Transmembrane helix</keyword>
<feature type="transmembrane region" description="Helical" evidence="1">
    <location>
        <begin position="112"/>
        <end position="130"/>
    </location>
</feature>
<evidence type="ECO:0000259" key="2">
    <source>
        <dbReference type="Pfam" id="PF22497"/>
    </source>
</evidence>
<keyword evidence="1" id="KW-0472">Membrane</keyword>
<keyword evidence="1" id="KW-0812">Transmembrane</keyword>
<proteinExistence type="predicted"/>
<feature type="domain" description="DUF6989" evidence="2">
    <location>
        <begin position="124"/>
        <end position="277"/>
    </location>
</feature>
<gene>
    <name evidence="3" type="ORF">CTEN210_17755</name>
</gene>
<reference evidence="3 4" key="1">
    <citation type="journal article" date="2021" name="Sci. Rep.">
        <title>The genome of the diatom Chaetoceros tenuissimus carries an ancient integrated fragment of an extant virus.</title>
        <authorList>
            <person name="Hongo Y."/>
            <person name="Kimura K."/>
            <person name="Takaki Y."/>
            <person name="Yoshida Y."/>
            <person name="Baba S."/>
            <person name="Kobayashi G."/>
            <person name="Nagasaki K."/>
            <person name="Hano T."/>
            <person name="Tomaru Y."/>
        </authorList>
    </citation>
    <scope>NUCLEOTIDE SEQUENCE [LARGE SCALE GENOMIC DNA]</scope>
    <source>
        <strain evidence="3 4">NIES-3715</strain>
    </source>
</reference>
<dbReference type="EMBL" id="BLLK01000074">
    <property type="protein sequence ID" value="GFH61279.1"/>
    <property type="molecule type" value="Genomic_DNA"/>
</dbReference>
<dbReference type="Proteomes" id="UP001054902">
    <property type="component" value="Unassembled WGS sequence"/>
</dbReference>
<evidence type="ECO:0000313" key="3">
    <source>
        <dbReference type="EMBL" id="GFH61279.1"/>
    </source>
</evidence>
<dbReference type="InterPro" id="IPR054258">
    <property type="entry name" value="DUF6989"/>
</dbReference>
<feature type="transmembrane region" description="Helical" evidence="1">
    <location>
        <begin position="219"/>
        <end position="238"/>
    </location>
</feature>
<sequence>MKNPSPLAYRSTYESIVQKVEDSDVAHTIVDAHEKDSIEKRGVHLEDISQQLLSSESDAILFHLGFAAIAILAISLSPKSSLGVVVAALVVGWYIGIFTVAILRNHREWLDLLRFLFILCICFIFPDRFLAKGLKTIHFPDYGVGKIYEVSIFMPFMWAIPLFLSTLVGQGFHLRQTNGEFSSALIAGVFGLFIFAASEEILTRIPLWTAQNCKTIGNVAIYVLFPEFCLPMVTFLVWDNLLNRKNELQRLSLGGEILAAFLIMCSYLGNLVACYMVFDGDILFSTSHLE</sequence>
<protein>
    <recommendedName>
        <fullName evidence="2">DUF6989 domain-containing protein</fullName>
    </recommendedName>
</protein>
<comment type="caution">
    <text evidence="3">The sequence shown here is derived from an EMBL/GenBank/DDBJ whole genome shotgun (WGS) entry which is preliminary data.</text>
</comment>
<keyword evidence="4" id="KW-1185">Reference proteome</keyword>
<feature type="transmembrane region" description="Helical" evidence="1">
    <location>
        <begin position="150"/>
        <end position="169"/>
    </location>
</feature>
<feature type="transmembrane region" description="Helical" evidence="1">
    <location>
        <begin position="181"/>
        <end position="199"/>
    </location>
</feature>
<evidence type="ECO:0000313" key="4">
    <source>
        <dbReference type="Proteomes" id="UP001054902"/>
    </source>
</evidence>
<evidence type="ECO:0000256" key="1">
    <source>
        <dbReference type="SAM" id="Phobius"/>
    </source>
</evidence>
<feature type="transmembrane region" description="Helical" evidence="1">
    <location>
        <begin position="59"/>
        <end position="76"/>
    </location>
</feature>
<feature type="transmembrane region" description="Helical" evidence="1">
    <location>
        <begin position="258"/>
        <end position="278"/>
    </location>
</feature>
<dbReference type="AlphaFoldDB" id="A0AAD3HFI8"/>